<dbReference type="NCBIfam" id="NF006771">
    <property type="entry name" value="PRK09290.1-5"/>
    <property type="match status" value="1"/>
</dbReference>
<comment type="cofactor">
    <cofactor evidence="3">
        <name>Zn(2+)</name>
        <dbReference type="ChEBI" id="CHEBI:29105"/>
    </cofactor>
    <text evidence="3">Binds 2 Zn(2+) ions per subunit.</text>
</comment>
<dbReference type="GO" id="GO:0046872">
    <property type="term" value="F:metal ion binding"/>
    <property type="evidence" value="ECO:0007669"/>
    <property type="project" value="UniProtKB-KW"/>
</dbReference>
<dbReference type="Gene3D" id="3.30.70.360">
    <property type="match status" value="1"/>
</dbReference>
<feature type="binding site" evidence="3">
    <location>
        <position position="91"/>
    </location>
    <ligand>
        <name>Zn(2+)</name>
        <dbReference type="ChEBI" id="CHEBI:29105"/>
        <label>1</label>
    </ligand>
</feature>
<accession>A0A432X8W7</accession>
<dbReference type="GO" id="GO:0016813">
    <property type="term" value="F:hydrolase activity, acting on carbon-nitrogen (but not peptide) bonds, in linear amidines"/>
    <property type="evidence" value="ECO:0007669"/>
    <property type="project" value="InterPro"/>
</dbReference>
<dbReference type="InterPro" id="IPR002933">
    <property type="entry name" value="Peptidase_M20"/>
</dbReference>
<dbReference type="SUPFAM" id="SSF55031">
    <property type="entry name" value="Bacterial exopeptidase dimerisation domain"/>
    <property type="match status" value="1"/>
</dbReference>
<evidence type="ECO:0000256" key="2">
    <source>
        <dbReference type="ARBA" id="ARBA00022801"/>
    </source>
</evidence>
<evidence type="ECO:0000256" key="1">
    <source>
        <dbReference type="ARBA" id="ARBA00006153"/>
    </source>
</evidence>
<organism evidence="4 5">
    <name type="scientific">Aliidiomarina taiwanensis</name>
    <dbReference type="NCBI Taxonomy" id="946228"/>
    <lineage>
        <taxon>Bacteria</taxon>
        <taxon>Pseudomonadati</taxon>
        <taxon>Pseudomonadota</taxon>
        <taxon>Gammaproteobacteria</taxon>
        <taxon>Alteromonadales</taxon>
        <taxon>Idiomarinaceae</taxon>
        <taxon>Aliidiomarina</taxon>
    </lineage>
</organism>
<evidence type="ECO:0000313" key="4">
    <source>
        <dbReference type="EMBL" id="RUO43766.1"/>
    </source>
</evidence>
<dbReference type="PANTHER" id="PTHR32494:SF5">
    <property type="entry name" value="ALLANTOATE AMIDOHYDROLASE"/>
    <property type="match status" value="1"/>
</dbReference>
<dbReference type="NCBIfam" id="TIGR01879">
    <property type="entry name" value="hydantase"/>
    <property type="match status" value="1"/>
</dbReference>
<evidence type="ECO:0000313" key="5">
    <source>
        <dbReference type="Proteomes" id="UP000286976"/>
    </source>
</evidence>
<evidence type="ECO:0000256" key="3">
    <source>
        <dbReference type="PIRSR" id="PIRSR001235-1"/>
    </source>
</evidence>
<dbReference type="CDD" id="cd03884">
    <property type="entry name" value="M20_bAS"/>
    <property type="match status" value="1"/>
</dbReference>
<keyword evidence="5" id="KW-1185">Reference proteome</keyword>
<dbReference type="InterPro" id="IPR010158">
    <property type="entry name" value="Amidase_Cbmase"/>
</dbReference>
<proteinExistence type="inferred from homology"/>
<gene>
    <name evidence="4" type="ORF">CWE15_00755</name>
</gene>
<feature type="binding site" evidence="3">
    <location>
        <position position="126"/>
    </location>
    <ligand>
        <name>Zn(2+)</name>
        <dbReference type="ChEBI" id="CHEBI:29105"/>
        <label>2</label>
    </ligand>
</feature>
<dbReference type="AlphaFoldDB" id="A0A432X8W7"/>
<dbReference type="Gene3D" id="3.40.630.10">
    <property type="entry name" value="Zn peptidases"/>
    <property type="match status" value="1"/>
</dbReference>
<feature type="binding site" evidence="3">
    <location>
        <position position="80"/>
    </location>
    <ligand>
        <name>Zn(2+)</name>
        <dbReference type="ChEBI" id="CHEBI:29105"/>
        <label>1</label>
    </ligand>
</feature>
<dbReference type="EMBL" id="PIPQ01000001">
    <property type="protein sequence ID" value="RUO43766.1"/>
    <property type="molecule type" value="Genomic_DNA"/>
</dbReference>
<dbReference type="PANTHER" id="PTHR32494">
    <property type="entry name" value="ALLANTOATE DEIMINASE-RELATED"/>
    <property type="match status" value="1"/>
</dbReference>
<keyword evidence="3" id="KW-0479">Metal-binding</keyword>
<sequence>MLEVNLPRLKESLLELADIGFNPIDKGIYRSGFSDADMAGRRWLMQVAEKDGFSTEMDGAGNVWLGLGELTKPAVIIGSHLDSVPAGGMFDGSLGVMAGLEVLRVVAENNISLQYPLRVLATAEEEGRFGGMFGAQAVTGCLTPEWILSAHDADDVFLADAMRAQGLNPMDALDAAWPPDQIKAFLELHIEQGPVLESEDIPIGVVEGVSGVFKWIVHLKGKADHAGTAPMHMRSDAFMGLADFAHEIQRIIDEDGTDKSRITVGKVELIPGYPHTVPGEAIFTIVGRDMDEEVMRELATACERALRAIARRHRLNFEYKEVSWLGPRYCSKSMIALMEQKAAARGWSYKRMPSGAGHDVQFFSGMTEAGLIFIPSVDGVSHAPDEWSHWHHVEMGANLLLDCVLAKAS</sequence>
<keyword evidence="2 4" id="KW-0378">Hydrolase</keyword>
<name>A0A432X8W7_9GAMM</name>
<dbReference type="SUPFAM" id="SSF53187">
    <property type="entry name" value="Zn-dependent exopeptidases"/>
    <property type="match status" value="1"/>
</dbReference>
<dbReference type="PIRSF" id="PIRSF001235">
    <property type="entry name" value="Amidase_carbamoylase"/>
    <property type="match status" value="1"/>
</dbReference>
<dbReference type="InterPro" id="IPR036264">
    <property type="entry name" value="Bact_exopeptidase_dim_dom"/>
</dbReference>
<keyword evidence="3" id="KW-0862">Zinc</keyword>
<comment type="caution">
    <text evidence="4">The sequence shown here is derived from an EMBL/GenBank/DDBJ whole genome shotgun (WGS) entry which is preliminary data.</text>
</comment>
<feature type="binding site" evidence="3">
    <location>
        <position position="91"/>
    </location>
    <ligand>
        <name>Zn(2+)</name>
        <dbReference type="ChEBI" id="CHEBI:29105"/>
        <label>2</label>
    </ligand>
</feature>
<dbReference type="OrthoDB" id="9808195at2"/>
<dbReference type="Pfam" id="PF01546">
    <property type="entry name" value="Peptidase_M20"/>
    <property type="match status" value="1"/>
</dbReference>
<protein>
    <submittedName>
        <fullName evidence="4">Zn-dependent hydrolase</fullName>
    </submittedName>
</protein>
<comment type="similarity">
    <text evidence="1">Belongs to the peptidase M20 family.</text>
</comment>
<feature type="binding site" evidence="3">
    <location>
        <position position="189"/>
    </location>
    <ligand>
        <name>Zn(2+)</name>
        <dbReference type="ChEBI" id="CHEBI:29105"/>
        <label>1</label>
    </ligand>
</feature>
<feature type="binding site" evidence="3">
    <location>
        <position position="382"/>
    </location>
    <ligand>
        <name>Zn(2+)</name>
        <dbReference type="ChEBI" id="CHEBI:29105"/>
        <label>2</label>
    </ligand>
</feature>
<reference evidence="4 5" key="1">
    <citation type="journal article" date="2011" name="Front. Microbiol.">
        <title>Genomic signatures of strain selection and enhancement in Bacillus atrophaeus var. globigii, a historical biowarfare simulant.</title>
        <authorList>
            <person name="Gibbons H.S."/>
            <person name="Broomall S.M."/>
            <person name="McNew L.A."/>
            <person name="Daligault H."/>
            <person name="Chapman C."/>
            <person name="Bruce D."/>
            <person name="Karavis M."/>
            <person name="Krepps M."/>
            <person name="McGregor P.A."/>
            <person name="Hong C."/>
            <person name="Park K.H."/>
            <person name="Akmal A."/>
            <person name="Feldman A."/>
            <person name="Lin J.S."/>
            <person name="Chang W.E."/>
            <person name="Higgs B.W."/>
            <person name="Demirev P."/>
            <person name="Lindquist J."/>
            <person name="Liem A."/>
            <person name="Fochler E."/>
            <person name="Read T.D."/>
            <person name="Tapia R."/>
            <person name="Johnson S."/>
            <person name="Bishop-Lilly K.A."/>
            <person name="Detter C."/>
            <person name="Han C."/>
            <person name="Sozhamannan S."/>
            <person name="Rosenzweig C.N."/>
            <person name="Skowronski E.W."/>
        </authorList>
    </citation>
    <scope>NUCLEOTIDE SEQUENCE [LARGE SCALE GENOMIC DNA]</scope>
    <source>
        <strain evidence="4 5">AIT1</strain>
    </source>
</reference>
<dbReference type="Proteomes" id="UP000286976">
    <property type="component" value="Unassembled WGS sequence"/>
</dbReference>